<dbReference type="InterPro" id="IPR020084">
    <property type="entry name" value="NUDIX_hydrolase_CS"/>
</dbReference>
<organism evidence="4">
    <name type="scientific">hydrothermal vent metagenome</name>
    <dbReference type="NCBI Taxonomy" id="652676"/>
    <lineage>
        <taxon>unclassified sequences</taxon>
        <taxon>metagenomes</taxon>
        <taxon>ecological metagenomes</taxon>
    </lineage>
</organism>
<evidence type="ECO:0000256" key="1">
    <source>
        <dbReference type="ARBA" id="ARBA00001936"/>
    </source>
</evidence>
<dbReference type="Pfam" id="PF00293">
    <property type="entry name" value="NUDIX"/>
    <property type="match status" value="1"/>
</dbReference>
<dbReference type="InterPro" id="IPR000086">
    <property type="entry name" value="NUDIX_hydrolase_dom"/>
</dbReference>
<evidence type="ECO:0000313" key="4">
    <source>
        <dbReference type="EMBL" id="VAV88397.1"/>
    </source>
</evidence>
<dbReference type="PRINTS" id="PR00502">
    <property type="entry name" value="NUDIXFAMILY"/>
</dbReference>
<evidence type="ECO:0000259" key="3">
    <source>
        <dbReference type="PROSITE" id="PS51462"/>
    </source>
</evidence>
<dbReference type="PROSITE" id="PS51462">
    <property type="entry name" value="NUDIX"/>
    <property type="match status" value="1"/>
</dbReference>
<comment type="cofactor">
    <cofactor evidence="1">
        <name>Mn(2+)</name>
        <dbReference type="ChEBI" id="CHEBI:29035"/>
    </cofactor>
</comment>
<sequence>MSKKQPTAYRPCVGVMLLNRDGLVWVGRRLQVDEQDDEGAGKWWQMPQGGVDKGEDGPTAALRELAEETGIKSAEIIEEAPSTYKYDLPDHLIGVAWKGKFRGQEQRWFALRFTGDDSEVDISGIGHAAEFDEWQWVEMEKLPDLIVPFKREVYLGVVRDFRHLV</sequence>
<dbReference type="EMBL" id="UOEC01000045">
    <property type="protein sequence ID" value="VAV88397.1"/>
    <property type="molecule type" value="Genomic_DNA"/>
</dbReference>
<protein>
    <submittedName>
        <fullName evidence="4">Adenosine (5')-pentaphospho-(5'')-adenosine pyrophosphohydrolase</fullName>
    </submittedName>
</protein>
<proteinExistence type="inferred from homology"/>
<dbReference type="SUPFAM" id="SSF55811">
    <property type="entry name" value="Nudix"/>
    <property type="match status" value="1"/>
</dbReference>
<dbReference type="AlphaFoldDB" id="A0A3B0RA72"/>
<dbReference type="InterPro" id="IPR022927">
    <property type="entry name" value="RppH"/>
</dbReference>
<dbReference type="InterPro" id="IPR015797">
    <property type="entry name" value="NUDIX_hydrolase-like_dom_sf"/>
</dbReference>
<dbReference type="CDD" id="cd03671">
    <property type="entry name" value="NUDIX_Ap4A_hydrolase_plant_like"/>
    <property type="match status" value="1"/>
</dbReference>
<accession>A0A3B0RA72</accession>
<dbReference type="PANTHER" id="PTHR11839:SF22">
    <property type="entry name" value="NUDIX HYDROLASE 26, CHLOROPLASTIC"/>
    <property type="match status" value="1"/>
</dbReference>
<dbReference type="GO" id="GO:0034432">
    <property type="term" value="F:bis(5'-adenosyl)-pentaphosphatase activity"/>
    <property type="evidence" value="ECO:0007669"/>
    <property type="project" value="TreeGrafter"/>
</dbReference>
<dbReference type="HAMAP" id="MF_00298">
    <property type="entry name" value="Nudix_RppH"/>
    <property type="match status" value="1"/>
</dbReference>
<feature type="domain" description="Nudix hydrolase" evidence="3">
    <location>
        <begin position="8"/>
        <end position="159"/>
    </location>
</feature>
<dbReference type="GO" id="GO:0006753">
    <property type="term" value="P:nucleoside phosphate metabolic process"/>
    <property type="evidence" value="ECO:0007669"/>
    <property type="project" value="TreeGrafter"/>
</dbReference>
<reference evidence="4" key="1">
    <citation type="submission" date="2018-06" db="EMBL/GenBank/DDBJ databases">
        <authorList>
            <person name="Zhirakovskaya E."/>
        </authorList>
    </citation>
    <scope>NUCLEOTIDE SEQUENCE</scope>
</reference>
<dbReference type="PROSITE" id="PS00893">
    <property type="entry name" value="NUDIX_BOX"/>
    <property type="match status" value="1"/>
</dbReference>
<dbReference type="Gene3D" id="3.90.79.10">
    <property type="entry name" value="Nucleoside Triphosphate Pyrophosphohydrolase"/>
    <property type="match status" value="1"/>
</dbReference>
<dbReference type="GO" id="GO:0008893">
    <property type="term" value="F:guanosine-3',5'-bis(diphosphate) 3'-diphosphatase activity"/>
    <property type="evidence" value="ECO:0007669"/>
    <property type="project" value="TreeGrafter"/>
</dbReference>
<dbReference type="NCBIfam" id="NF001938">
    <property type="entry name" value="PRK00714.1-5"/>
    <property type="match status" value="1"/>
</dbReference>
<name>A0A3B0RA72_9ZZZZ</name>
<keyword evidence="2 4" id="KW-0378">Hydrolase</keyword>
<dbReference type="GO" id="GO:0019693">
    <property type="term" value="P:ribose phosphate metabolic process"/>
    <property type="evidence" value="ECO:0007669"/>
    <property type="project" value="TreeGrafter"/>
</dbReference>
<dbReference type="InterPro" id="IPR020476">
    <property type="entry name" value="Nudix_hydrolase"/>
</dbReference>
<dbReference type="PANTHER" id="PTHR11839">
    <property type="entry name" value="UDP/ADP-SUGAR PYROPHOSPHATASE"/>
    <property type="match status" value="1"/>
</dbReference>
<evidence type="ECO:0000256" key="2">
    <source>
        <dbReference type="ARBA" id="ARBA00022801"/>
    </source>
</evidence>
<gene>
    <name evidence="4" type="ORF">MNBD_ALPHA08-2165</name>
</gene>